<evidence type="ECO:0000313" key="2">
    <source>
        <dbReference type="Proteomes" id="UP000796880"/>
    </source>
</evidence>
<gene>
    <name evidence="1" type="ORF">FNV43_RR08247</name>
</gene>
<dbReference type="AlphaFoldDB" id="A0A8K0MN76"/>
<comment type="caution">
    <text evidence="1">The sequence shown here is derived from an EMBL/GenBank/DDBJ whole genome shotgun (WGS) entry which is preliminary data.</text>
</comment>
<proteinExistence type="predicted"/>
<evidence type="ECO:0000313" key="1">
    <source>
        <dbReference type="EMBL" id="KAF3452149.1"/>
    </source>
</evidence>
<protein>
    <submittedName>
        <fullName evidence="1">Uncharacterized protein</fullName>
    </submittedName>
</protein>
<dbReference type="EMBL" id="VOIH02000003">
    <property type="protein sequence ID" value="KAF3452149.1"/>
    <property type="molecule type" value="Genomic_DNA"/>
</dbReference>
<dbReference type="Proteomes" id="UP000796880">
    <property type="component" value="Unassembled WGS sequence"/>
</dbReference>
<name>A0A8K0MN76_9ROSA</name>
<sequence>MIPLSVQIKNGFSAQQPEQTGRLSPGIVVVFSDQDWGVCQGFHGIGWGKGKESRRVISGKELGRVSYHGDDPPETYGDVFYVLVSARVLAGPPSGLVATRQSSLILIGRPFRSRNKHSSALFLFSVIQMRNSVKTARDAACSFRSFSFGVEHSCLFLYNKSLVRVLSEPSRDVNGTYEVESVCLVFHLIRELRSEGLKRNTAIVKLGHTLH</sequence>
<keyword evidence="2" id="KW-1185">Reference proteome</keyword>
<dbReference type="OrthoDB" id="1922331at2759"/>
<accession>A0A8K0MN76</accession>
<organism evidence="1 2">
    <name type="scientific">Rhamnella rubrinervis</name>
    <dbReference type="NCBI Taxonomy" id="2594499"/>
    <lineage>
        <taxon>Eukaryota</taxon>
        <taxon>Viridiplantae</taxon>
        <taxon>Streptophyta</taxon>
        <taxon>Embryophyta</taxon>
        <taxon>Tracheophyta</taxon>
        <taxon>Spermatophyta</taxon>
        <taxon>Magnoliopsida</taxon>
        <taxon>eudicotyledons</taxon>
        <taxon>Gunneridae</taxon>
        <taxon>Pentapetalae</taxon>
        <taxon>rosids</taxon>
        <taxon>fabids</taxon>
        <taxon>Rosales</taxon>
        <taxon>Rhamnaceae</taxon>
        <taxon>rhamnoid group</taxon>
        <taxon>Rhamneae</taxon>
        <taxon>Rhamnella</taxon>
    </lineage>
</organism>
<reference evidence="1" key="1">
    <citation type="submission" date="2020-03" db="EMBL/GenBank/DDBJ databases">
        <title>A high-quality chromosome-level genome assembly of a woody plant with both climbing and erect habits, Rhamnella rubrinervis.</title>
        <authorList>
            <person name="Lu Z."/>
            <person name="Yang Y."/>
            <person name="Zhu X."/>
            <person name="Sun Y."/>
        </authorList>
    </citation>
    <scope>NUCLEOTIDE SEQUENCE</scope>
    <source>
        <strain evidence="1">BYM</strain>
        <tissue evidence="1">Leaf</tissue>
    </source>
</reference>